<evidence type="ECO:0000313" key="5">
    <source>
        <dbReference type="Proteomes" id="UP001596435"/>
    </source>
</evidence>
<accession>A0ABW2FWQ2</accession>
<evidence type="ECO:0000256" key="2">
    <source>
        <dbReference type="ARBA" id="ARBA00023033"/>
    </source>
</evidence>
<dbReference type="Gene3D" id="3.20.20.30">
    <property type="entry name" value="Luciferase-like domain"/>
    <property type="match status" value="1"/>
</dbReference>
<dbReference type="RefSeq" id="WP_345708679.1">
    <property type="nucleotide sequence ID" value="NZ_BAABKV010000001.1"/>
</dbReference>
<dbReference type="InterPro" id="IPR036661">
    <property type="entry name" value="Luciferase-like_sf"/>
</dbReference>
<evidence type="ECO:0000313" key="4">
    <source>
        <dbReference type="EMBL" id="MFC7180524.1"/>
    </source>
</evidence>
<dbReference type="SUPFAM" id="SSF51679">
    <property type="entry name" value="Bacterial luciferase-like"/>
    <property type="match status" value="1"/>
</dbReference>
<comment type="caution">
    <text evidence="4">The sequence shown here is derived from an EMBL/GenBank/DDBJ whole genome shotgun (WGS) entry which is preliminary data.</text>
</comment>
<name>A0ABW2FWQ2_9ACTN</name>
<dbReference type="EMBL" id="JBHTAJ010000020">
    <property type="protein sequence ID" value="MFC7180524.1"/>
    <property type="molecule type" value="Genomic_DNA"/>
</dbReference>
<dbReference type="InterPro" id="IPR024011">
    <property type="entry name" value="Biosynth_lucif-like_mOase_dom"/>
</dbReference>
<dbReference type="InterPro" id="IPR050766">
    <property type="entry name" value="Bact_Lucif_Oxidored"/>
</dbReference>
<evidence type="ECO:0000259" key="3">
    <source>
        <dbReference type="Pfam" id="PF00296"/>
    </source>
</evidence>
<dbReference type="PANTHER" id="PTHR30137">
    <property type="entry name" value="LUCIFERASE-LIKE MONOOXYGENASE"/>
    <property type="match status" value="1"/>
</dbReference>
<organism evidence="4 5">
    <name type="scientific">Kitasatospora paranensis</name>
    <dbReference type="NCBI Taxonomy" id="258053"/>
    <lineage>
        <taxon>Bacteria</taxon>
        <taxon>Bacillati</taxon>
        <taxon>Actinomycetota</taxon>
        <taxon>Actinomycetes</taxon>
        <taxon>Kitasatosporales</taxon>
        <taxon>Streptomycetaceae</taxon>
        <taxon>Kitasatospora</taxon>
    </lineage>
</organism>
<keyword evidence="5" id="KW-1185">Reference proteome</keyword>
<dbReference type="Pfam" id="PF00296">
    <property type="entry name" value="Bac_luciferase"/>
    <property type="match status" value="1"/>
</dbReference>
<proteinExistence type="predicted"/>
<protein>
    <submittedName>
        <fullName evidence="4">MupA/Atu3671 family FMN-dependent luciferase-like monooxygenase</fullName>
    </submittedName>
</protein>
<keyword evidence="2" id="KW-0503">Monooxygenase</keyword>
<feature type="domain" description="Luciferase-like" evidence="3">
    <location>
        <begin position="1"/>
        <end position="319"/>
    </location>
</feature>
<gene>
    <name evidence="4" type="ORF">ACFQMG_13265</name>
</gene>
<dbReference type="PANTHER" id="PTHR30137:SF8">
    <property type="entry name" value="BLR5498 PROTEIN"/>
    <property type="match status" value="1"/>
</dbReference>
<dbReference type="Proteomes" id="UP001596435">
    <property type="component" value="Unassembled WGS sequence"/>
</dbReference>
<reference evidence="5" key="1">
    <citation type="journal article" date="2019" name="Int. J. Syst. Evol. Microbiol.">
        <title>The Global Catalogue of Microorganisms (GCM) 10K type strain sequencing project: providing services to taxonomists for standard genome sequencing and annotation.</title>
        <authorList>
            <consortium name="The Broad Institute Genomics Platform"/>
            <consortium name="The Broad Institute Genome Sequencing Center for Infectious Disease"/>
            <person name="Wu L."/>
            <person name="Ma J."/>
        </authorList>
    </citation>
    <scope>NUCLEOTIDE SEQUENCE [LARGE SCALE GENOMIC DNA]</scope>
    <source>
        <strain evidence="5">CGMCC 1.12859</strain>
    </source>
</reference>
<dbReference type="NCBIfam" id="TIGR04020">
    <property type="entry name" value="seco_metab_LLM"/>
    <property type="match status" value="1"/>
</dbReference>
<keyword evidence="1" id="KW-0560">Oxidoreductase</keyword>
<dbReference type="InterPro" id="IPR011251">
    <property type="entry name" value="Luciferase-like_dom"/>
</dbReference>
<evidence type="ECO:0000256" key="1">
    <source>
        <dbReference type="ARBA" id="ARBA00023002"/>
    </source>
</evidence>
<sequence length="353" mass="38365">MDFSLFYFANEQEADTGSTDRYGLLLDGAKFADAHGFTAVWTPERHFHEFGGIYPNPSVLGAAVAAVTERVGIRAGSVVAPLHHPVRIAEEWAVVDNLSGGRVGVSFASGWHPQDFALRPENFADRKAKLETTVEEVRELWRGGAIPVVDGAGESQLVRSYPRPVQAELPVWITSSGGPETFRAAGRAGAGLLTHLVGQDLAELSDKVALYREEYAARPGSDGDRGHVVLMLHAYLHEDEAVAKETVRAPLCAYLRSFAGLTMSSSTKGRRVDPEALSPRHFNAMVERSFERYFDEGGLLGTVEKAVDVVERVRKADVDEIACLIDFGVAREKVTAGFELLGALRAATAEDSR</sequence>